<evidence type="ECO:0000259" key="7">
    <source>
        <dbReference type="PROSITE" id="PS50879"/>
    </source>
</evidence>
<evidence type="ECO:0000256" key="2">
    <source>
        <dbReference type="ARBA" id="ARBA00022695"/>
    </source>
</evidence>
<dbReference type="Proteomes" id="UP000288805">
    <property type="component" value="Unassembled WGS sequence"/>
</dbReference>
<dbReference type="PROSITE" id="PS50879">
    <property type="entry name" value="RNASE_H_1"/>
    <property type="match status" value="1"/>
</dbReference>
<evidence type="ECO:0000313" key="9">
    <source>
        <dbReference type="Proteomes" id="UP000288805"/>
    </source>
</evidence>
<evidence type="ECO:0000256" key="4">
    <source>
        <dbReference type="ARBA" id="ARBA00022759"/>
    </source>
</evidence>
<keyword evidence="3" id="KW-0540">Nuclease</keyword>
<dbReference type="InterPro" id="IPR012337">
    <property type="entry name" value="RNaseH-like_sf"/>
</dbReference>
<protein>
    <recommendedName>
        <fullName evidence="7">RNase H type-1 domain-containing protein</fullName>
    </recommendedName>
</protein>
<keyword evidence="2" id="KW-0548">Nucleotidyltransferase</keyword>
<evidence type="ECO:0000256" key="1">
    <source>
        <dbReference type="ARBA" id="ARBA00022679"/>
    </source>
</evidence>
<sequence length="679" mass="76334">MAPGDEEKTAFITPHGFYCYRVMSFGLKNARATYQRLMTKIFKPLIGDIVEVQMRIQCKLGEVPKVHGYPKRNRNQSRLGENGREHACTNKQEAVAMPHWQTHRSRTVHSSIHRQDEAFLPGTPRSVRYLGKDYLYLAVTDWAVSAVLLCSLSPREQRPVYFISKAFADAETRYSRMEQTALALRTAAQKLRPYFQAHPITVFTNQPLRNVLHKSDITGRMLRWAIELNEYGIDYQPRLSLKGQVMADFIAELPEVRAPDKKWTPDDWWSLHVDGASRSSGSGVELLLKAPTGERLEQSIRLDFPASNNEAEYEVILSGVGLAITLNASKVKIHSDSQLVVGQILKEYEAKDERMAKYLLKVQESLSRLGEWVIEKIPRGENVQADALAGIAASFPEYDWAVDIRTYLQTGALPEDPKRAHKIRVQASLFTLIGGDLYRRSFGGVCGNHSRGRTLVHQAHSQGYYLPTMSKWVEAEAYASIKDKDAKRFLCGTSHQKPVFHAAADNTPGRPTGNTPFALTYGTDVIIPTEMGMPIARTAVQGQRNEDDELARHLDCTNEARVAASIRMAAYQQKVAAYYNRRVRPRIFKERSLFIPPGEEFCPANVPPYPDILHQELCLADVPPYPDISHPEFCPADVPPSPDISHPAPTAGWERRAIQLPQLDMSGSSGSAYLENIHS</sequence>
<dbReference type="InterPro" id="IPR043502">
    <property type="entry name" value="DNA/RNA_pol_sf"/>
</dbReference>
<gene>
    <name evidence="8" type="ORF">CK203_035147</name>
</gene>
<dbReference type="Pfam" id="PF17917">
    <property type="entry name" value="RT_RNaseH"/>
    <property type="match status" value="1"/>
</dbReference>
<dbReference type="GO" id="GO:0003676">
    <property type="term" value="F:nucleic acid binding"/>
    <property type="evidence" value="ECO:0007669"/>
    <property type="project" value="InterPro"/>
</dbReference>
<proteinExistence type="predicted"/>
<dbReference type="PANTHER" id="PTHR48475:SF2">
    <property type="entry name" value="RIBONUCLEASE H"/>
    <property type="match status" value="1"/>
</dbReference>
<dbReference type="SUPFAM" id="SSF56672">
    <property type="entry name" value="DNA/RNA polymerases"/>
    <property type="match status" value="1"/>
</dbReference>
<evidence type="ECO:0000256" key="5">
    <source>
        <dbReference type="ARBA" id="ARBA00022801"/>
    </source>
</evidence>
<dbReference type="CDD" id="cd09279">
    <property type="entry name" value="RNase_HI_like"/>
    <property type="match status" value="1"/>
</dbReference>
<feature type="domain" description="RNase H type-1" evidence="7">
    <location>
        <begin position="265"/>
        <end position="394"/>
    </location>
</feature>
<dbReference type="InterPro" id="IPR036397">
    <property type="entry name" value="RNaseH_sf"/>
</dbReference>
<keyword evidence="1" id="KW-0808">Transferase</keyword>
<dbReference type="Pfam" id="PF13456">
    <property type="entry name" value="RVT_3"/>
    <property type="match status" value="1"/>
</dbReference>
<dbReference type="InterPro" id="IPR043128">
    <property type="entry name" value="Rev_trsase/Diguanyl_cyclase"/>
</dbReference>
<reference evidence="8 9" key="1">
    <citation type="journal article" date="2018" name="PLoS Genet.">
        <title>Population sequencing reveals clonal diversity and ancestral inbreeding in the grapevine cultivar Chardonnay.</title>
        <authorList>
            <person name="Roach M.J."/>
            <person name="Johnson D.L."/>
            <person name="Bohlmann J."/>
            <person name="van Vuuren H.J."/>
            <person name="Jones S.J."/>
            <person name="Pretorius I.S."/>
            <person name="Schmidt S.A."/>
            <person name="Borneman A.R."/>
        </authorList>
    </citation>
    <scope>NUCLEOTIDE SEQUENCE [LARGE SCALE GENOMIC DNA]</scope>
    <source>
        <strain evidence="9">cv. Chardonnay</strain>
        <tissue evidence="8">Leaf</tissue>
    </source>
</reference>
<organism evidence="8 9">
    <name type="scientific">Vitis vinifera</name>
    <name type="common">Grape</name>
    <dbReference type="NCBI Taxonomy" id="29760"/>
    <lineage>
        <taxon>Eukaryota</taxon>
        <taxon>Viridiplantae</taxon>
        <taxon>Streptophyta</taxon>
        <taxon>Embryophyta</taxon>
        <taxon>Tracheophyta</taxon>
        <taxon>Spermatophyta</taxon>
        <taxon>Magnoliopsida</taxon>
        <taxon>eudicotyledons</taxon>
        <taxon>Gunneridae</taxon>
        <taxon>Pentapetalae</taxon>
        <taxon>rosids</taxon>
        <taxon>Vitales</taxon>
        <taxon>Vitaceae</taxon>
        <taxon>Viteae</taxon>
        <taxon>Vitis</taxon>
    </lineage>
</organism>
<keyword evidence="5" id="KW-0378">Hydrolase</keyword>
<keyword evidence="4" id="KW-0255">Endonuclease</keyword>
<dbReference type="Gene3D" id="3.10.10.10">
    <property type="entry name" value="HIV Type 1 Reverse Transcriptase, subunit A, domain 1"/>
    <property type="match status" value="1"/>
</dbReference>
<accession>A0A438HAG0</accession>
<dbReference type="GO" id="GO:0004523">
    <property type="term" value="F:RNA-DNA hybrid ribonuclease activity"/>
    <property type="evidence" value="ECO:0007669"/>
    <property type="project" value="InterPro"/>
</dbReference>
<evidence type="ECO:0000313" key="8">
    <source>
        <dbReference type="EMBL" id="RVW81435.1"/>
    </source>
</evidence>
<dbReference type="SUPFAM" id="SSF53098">
    <property type="entry name" value="Ribonuclease H-like"/>
    <property type="match status" value="1"/>
</dbReference>
<dbReference type="AlphaFoldDB" id="A0A438HAG0"/>
<dbReference type="InterPro" id="IPR002156">
    <property type="entry name" value="RNaseH_domain"/>
</dbReference>
<dbReference type="GO" id="GO:0003964">
    <property type="term" value="F:RNA-directed DNA polymerase activity"/>
    <property type="evidence" value="ECO:0007669"/>
    <property type="project" value="UniProtKB-KW"/>
</dbReference>
<evidence type="ECO:0000256" key="6">
    <source>
        <dbReference type="ARBA" id="ARBA00022918"/>
    </source>
</evidence>
<dbReference type="InterPro" id="IPR041373">
    <property type="entry name" value="RT_RNaseH"/>
</dbReference>
<keyword evidence="6" id="KW-0695">RNA-directed DNA polymerase</keyword>
<dbReference type="EMBL" id="QGNW01000253">
    <property type="protein sequence ID" value="RVW81435.1"/>
    <property type="molecule type" value="Genomic_DNA"/>
</dbReference>
<name>A0A438HAG0_VITVI</name>
<dbReference type="PANTHER" id="PTHR48475">
    <property type="entry name" value="RIBONUCLEASE H"/>
    <property type="match status" value="1"/>
</dbReference>
<evidence type="ECO:0000256" key="3">
    <source>
        <dbReference type="ARBA" id="ARBA00022722"/>
    </source>
</evidence>
<dbReference type="Gene3D" id="3.30.420.10">
    <property type="entry name" value="Ribonuclease H-like superfamily/Ribonuclease H"/>
    <property type="match status" value="1"/>
</dbReference>
<dbReference type="Gene3D" id="3.30.70.270">
    <property type="match status" value="1"/>
</dbReference>
<comment type="caution">
    <text evidence="8">The sequence shown here is derived from an EMBL/GenBank/DDBJ whole genome shotgun (WGS) entry which is preliminary data.</text>
</comment>